<organism evidence="2">
    <name type="scientific">Tanacetum cinerariifolium</name>
    <name type="common">Dalmatian daisy</name>
    <name type="synonym">Chrysanthemum cinerariifolium</name>
    <dbReference type="NCBI Taxonomy" id="118510"/>
    <lineage>
        <taxon>Eukaryota</taxon>
        <taxon>Viridiplantae</taxon>
        <taxon>Streptophyta</taxon>
        <taxon>Embryophyta</taxon>
        <taxon>Tracheophyta</taxon>
        <taxon>Spermatophyta</taxon>
        <taxon>Magnoliopsida</taxon>
        <taxon>eudicotyledons</taxon>
        <taxon>Gunneridae</taxon>
        <taxon>Pentapetalae</taxon>
        <taxon>asterids</taxon>
        <taxon>campanulids</taxon>
        <taxon>Asterales</taxon>
        <taxon>Asteraceae</taxon>
        <taxon>Asteroideae</taxon>
        <taxon>Anthemideae</taxon>
        <taxon>Anthemidinae</taxon>
        <taxon>Tanacetum</taxon>
    </lineage>
</organism>
<proteinExistence type="predicted"/>
<protein>
    <submittedName>
        <fullName evidence="2">Putative reverse transcriptase domain-containing protein</fullName>
    </submittedName>
</protein>
<evidence type="ECO:0000256" key="1">
    <source>
        <dbReference type="SAM" id="MobiDB-lite"/>
    </source>
</evidence>
<dbReference type="AlphaFoldDB" id="A0A6L2JA62"/>
<comment type="caution">
    <text evidence="2">The sequence shown here is derived from an EMBL/GenBank/DDBJ whole genome shotgun (WGS) entry which is preliminary data.</text>
</comment>
<evidence type="ECO:0000313" key="2">
    <source>
        <dbReference type="EMBL" id="GEU32554.1"/>
    </source>
</evidence>
<dbReference type="GO" id="GO:0003964">
    <property type="term" value="F:RNA-directed DNA polymerase activity"/>
    <property type="evidence" value="ECO:0007669"/>
    <property type="project" value="UniProtKB-KW"/>
</dbReference>
<keyword evidence="2" id="KW-0548">Nucleotidyltransferase</keyword>
<sequence>MKVEESLNVTFDETPPPPKTIPLEEDDLVEEQAIEIGIRAIGYRDAGYSISEDPEEDPLKEPKEEGIPYSYHVCTDVPSFPFSVLIYIGCSDLLLLAIEDFVVYCDASNQGMECVLMQRGKKELNMGQRRGIELFSDYDCKIHYHLGKENVVADVFSRKEMVKPKQVGAISMTIQSCIKEKLLAAQNKATKEENALVEILRGLGQQIEKKGDGGQNHYGFITKLPRSSGGYDTIWRWTVYNTFLAIVAETLRNAIGYELLVLCAEVGENRLIVSEMVQETTDKVDPFEEIRVDKTLCFVEEPAEIMDHEVKKLKRSRILIVKVRWNSKRGPEFT</sequence>
<accession>A0A6L2JA62</accession>
<dbReference type="EMBL" id="BKCJ010000367">
    <property type="protein sequence ID" value="GEU32554.1"/>
    <property type="molecule type" value="Genomic_DNA"/>
</dbReference>
<feature type="region of interest" description="Disordered" evidence="1">
    <location>
        <begin position="1"/>
        <end position="23"/>
    </location>
</feature>
<reference evidence="2" key="1">
    <citation type="journal article" date="2019" name="Sci. Rep.">
        <title>Draft genome of Tanacetum cinerariifolium, the natural source of mosquito coil.</title>
        <authorList>
            <person name="Yamashiro T."/>
            <person name="Shiraishi A."/>
            <person name="Satake H."/>
            <person name="Nakayama K."/>
        </authorList>
    </citation>
    <scope>NUCLEOTIDE SEQUENCE</scope>
</reference>
<keyword evidence="2" id="KW-0695">RNA-directed DNA polymerase</keyword>
<gene>
    <name evidence="2" type="ORF">Tci_004532</name>
</gene>
<keyword evidence="2" id="KW-0808">Transferase</keyword>
<name>A0A6L2JA62_TANCI</name>